<evidence type="ECO:0000313" key="2">
    <source>
        <dbReference type="EMBL" id="GDY31645.1"/>
    </source>
</evidence>
<organism evidence="2 3">
    <name type="scientific">Gandjariella thermophila</name>
    <dbReference type="NCBI Taxonomy" id="1931992"/>
    <lineage>
        <taxon>Bacteria</taxon>
        <taxon>Bacillati</taxon>
        <taxon>Actinomycetota</taxon>
        <taxon>Actinomycetes</taxon>
        <taxon>Pseudonocardiales</taxon>
        <taxon>Pseudonocardiaceae</taxon>
        <taxon>Gandjariella</taxon>
    </lineage>
</organism>
<name>A0A4D4J4P2_9PSEU</name>
<protein>
    <submittedName>
        <fullName evidence="2">Uncharacterized protein</fullName>
    </submittedName>
</protein>
<keyword evidence="3" id="KW-1185">Reference proteome</keyword>
<proteinExistence type="predicted"/>
<comment type="caution">
    <text evidence="2">The sequence shown here is derived from an EMBL/GenBank/DDBJ whole genome shotgun (WGS) entry which is preliminary data.</text>
</comment>
<dbReference type="AlphaFoldDB" id="A0A4D4J4P2"/>
<reference evidence="3" key="1">
    <citation type="submission" date="2019-04" db="EMBL/GenBank/DDBJ databases">
        <title>Draft genome sequence of Pseudonocardiaceae bacterium SL3-2-4.</title>
        <authorList>
            <person name="Ningsih F."/>
            <person name="Yokota A."/>
            <person name="Sakai Y."/>
            <person name="Nanatani K."/>
            <person name="Yabe S."/>
            <person name="Oetari A."/>
            <person name="Sjamsuridzal W."/>
        </authorList>
    </citation>
    <scope>NUCLEOTIDE SEQUENCE [LARGE SCALE GENOMIC DNA]</scope>
    <source>
        <strain evidence="3">SL3-2-4</strain>
    </source>
</reference>
<dbReference type="OrthoDB" id="9109650at2"/>
<feature type="region of interest" description="Disordered" evidence="1">
    <location>
        <begin position="36"/>
        <end position="55"/>
    </location>
</feature>
<evidence type="ECO:0000256" key="1">
    <source>
        <dbReference type="SAM" id="MobiDB-lite"/>
    </source>
</evidence>
<gene>
    <name evidence="2" type="ORF">GTS_32780</name>
</gene>
<dbReference type="EMBL" id="BJFL01000016">
    <property type="protein sequence ID" value="GDY31645.1"/>
    <property type="molecule type" value="Genomic_DNA"/>
</dbReference>
<dbReference type="Proteomes" id="UP000298860">
    <property type="component" value="Unassembled WGS sequence"/>
</dbReference>
<sequence>MFVYIAACWAIVAVTVGAFGPRTGMRNLERLTESAPDSGAAVSEAAASVAPRAAD</sequence>
<evidence type="ECO:0000313" key="3">
    <source>
        <dbReference type="Proteomes" id="UP000298860"/>
    </source>
</evidence>
<accession>A0A4D4J4P2</accession>
<dbReference type="RefSeq" id="WP_153816556.1">
    <property type="nucleotide sequence ID" value="NZ_BJFL01000016.1"/>
</dbReference>